<dbReference type="GO" id="GO:0008781">
    <property type="term" value="F:N-acylneuraminate cytidylyltransferase activity"/>
    <property type="evidence" value="ECO:0007669"/>
    <property type="project" value="TreeGrafter"/>
</dbReference>
<dbReference type="Proteomes" id="UP000524246">
    <property type="component" value="Unassembled WGS sequence"/>
</dbReference>
<evidence type="ECO:0000313" key="1">
    <source>
        <dbReference type="EMBL" id="NMC62915.1"/>
    </source>
</evidence>
<organism evidence="1 2">
    <name type="scientific">SAR324 cluster bacterium</name>
    <dbReference type="NCBI Taxonomy" id="2024889"/>
    <lineage>
        <taxon>Bacteria</taxon>
        <taxon>Deltaproteobacteria</taxon>
        <taxon>SAR324 cluster</taxon>
    </lineage>
</organism>
<dbReference type="EMBL" id="JAAZON010000309">
    <property type="protein sequence ID" value="NMC62915.1"/>
    <property type="molecule type" value="Genomic_DNA"/>
</dbReference>
<dbReference type="InterPro" id="IPR050793">
    <property type="entry name" value="CMP-NeuNAc_synthase"/>
</dbReference>
<proteinExistence type="predicted"/>
<gene>
    <name evidence="1" type="ORF">GYA55_07060</name>
</gene>
<dbReference type="InterPro" id="IPR003329">
    <property type="entry name" value="Cytidylyl_trans"/>
</dbReference>
<dbReference type="SUPFAM" id="SSF53448">
    <property type="entry name" value="Nucleotide-diphospho-sugar transferases"/>
    <property type="match status" value="1"/>
</dbReference>
<evidence type="ECO:0000313" key="2">
    <source>
        <dbReference type="Proteomes" id="UP000524246"/>
    </source>
</evidence>
<dbReference type="Pfam" id="PF02348">
    <property type="entry name" value="CTP_transf_3"/>
    <property type="match status" value="1"/>
</dbReference>
<keyword evidence="1" id="KW-0548">Nucleotidyltransferase</keyword>
<name>A0A7X9FRD6_9DELT</name>
<dbReference type="CDD" id="cd02513">
    <property type="entry name" value="CMP-NeuAc_Synthase"/>
    <property type="match status" value="1"/>
</dbReference>
<reference evidence="1 2" key="1">
    <citation type="journal article" date="2020" name="Biotechnol. Biofuels">
        <title>New insights from the biogas microbiome by comprehensive genome-resolved metagenomics of nearly 1600 species originating from multiple anaerobic digesters.</title>
        <authorList>
            <person name="Campanaro S."/>
            <person name="Treu L."/>
            <person name="Rodriguez-R L.M."/>
            <person name="Kovalovszki A."/>
            <person name="Ziels R.M."/>
            <person name="Maus I."/>
            <person name="Zhu X."/>
            <person name="Kougias P.G."/>
            <person name="Basile A."/>
            <person name="Luo G."/>
            <person name="Schluter A."/>
            <person name="Konstantinidis K.T."/>
            <person name="Angelidaki I."/>
        </authorList>
    </citation>
    <scope>NUCLEOTIDE SEQUENCE [LARGE SCALE GENOMIC DNA]</scope>
    <source>
        <strain evidence="1">AS27yjCOA_65</strain>
    </source>
</reference>
<dbReference type="AlphaFoldDB" id="A0A7X9FRD6"/>
<dbReference type="PANTHER" id="PTHR21485">
    <property type="entry name" value="HAD SUPERFAMILY MEMBERS CMAS AND KDSC"/>
    <property type="match status" value="1"/>
</dbReference>
<keyword evidence="1" id="KW-0808">Transferase</keyword>
<comment type="caution">
    <text evidence="1">The sequence shown here is derived from an EMBL/GenBank/DDBJ whole genome shotgun (WGS) entry which is preliminary data.</text>
</comment>
<protein>
    <submittedName>
        <fullName evidence="1">Acylneuraminate cytidylyltransferase family protein</fullName>
    </submittedName>
</protein>
<dbReference type="PANTHER" id="PTHR21485:SF6">
    <property type="entry name" value="N-ACYLNEURAMINATE CYTIDYLYLTRANSFERASE-RELATED"/>
    <property type="match status" value="1"/>
</dbReference>
<dbReference type="InterPro" id="IPR029044">
    <property type="entry name" value="Nucleotide-diphossugar_trans"/>
</dbReference>
<dbReference type="Gene3D" id="3.90.550.10">
    <property type="entry name" value="Spore Coat Polysaccharide Biosynthesis Protein SpsA, Chain A"/>
    <property type="match status" value="1"/>
</dbReference>
<sequence>MTTPFNNSKKLCTICARGGSQGVPNKNIRPLLGKPLISHSILQAKASKLFEVIAVSSDSSEILSIAKEWGADLLINRPSELASHAAPKIPAIRHCVTEAESLLGVHFDVCVDLDATSPLRNVRDIIDAVKLLERENAENVITACPARRSPYFNLVELNSDGIAVLSKASTTSRRQDSPPCYDMNASIYVWQRDVLFSSDTLFNRRTLLYVMPDERSLDIDSELDFEFVELLARKRGSLNELS</sequence>
<accession>A0A7X9FRD6</accession>